<evidence type="ECO:0000256" key="1">
    <source>
        <dbReference type="SAM" id="MobiDB-lite"/>
    </source>
</evidence>
<sequence length="100" mass="9868">MTVTLPTALTGAPPDDGPGGQPVFVDSSGGRGRVLRTLGWMLVVAGLGYAVVLGVSLAGRDADAPGLLTPGRGKTLSEQPDSSKDPDQPGGAAQTGGTAR</sequence>
<feature type="region of interest" description="Disordered" evidence="1">
    <location>
        <begin position="62"/>
        <end position="100"/>
    </location>
</feature>
<keyword evidence="4" id="KW-1185">Reference proteome</keyword>
<organism evidence="3 4">
    <name type="scientific">Streptomyces spirodelae</name>
    <dbReference type="NCBI Taxonomy" id="2812904"/>
    <lineage>
        <taxon>Bacteria</taxon>
        <taxon>Bacillati</taxon>
        <taxon>Actinomycetota</taxon>
        <taxon>Actinomycetes</taxon>
        <taxon>Kitasatosporales</taxon>
        <taxon>Streptomycetaceae</taxon>
        <taxon>Streptomyces</taxon>
    </lineage>
</organism>
<keyword evidence="2" id="KW-0472">Membrane</keyword>
<keyword evidence="2" id="KW-0812">Transmembrane</keyword>
<name>A0ABS3WQ70_9ACTN</name>
<dbReference type="Proteomes" id="UP001518976">
    <property type="component" value="Unassembled WGS sequence"/>
</dbReference>
<evidence type="ECO:0000313" key="3">
    <source>
        <dbReference type="EMBL" id="MBO8185261.1"/>
    </source>
</evidence>
<reference evidence="3 4" key="1">
    <citation type="submission" date="2021-02" db="EMBL/GenBank/DDBJ databases">
        <title>Streptomyces spirodelae sp. nov., isolated from duckweed.</title>
        <authorList>
            <person name="Saimee Y."/>
            <person name="Duangmal K."/>
        </authorList>
    </citation>
    <scope>NUCLEOTIDE SEQUENCE [LARGE SCALE GENOMIC DNA]</scope>
    <source>
        <strain evidence="3 4">DW4-2</strain>
    </source>
</reference>
<dbReference type="RefSeq" id="WP_209264066.1">
    <property type="nucleotide sequence ID" value="NZ_JAFFZN010000004.1"/>
</dbReference>
<protein>
    <submittedName>
        <fullName evidence="3">Uncharacterized protein</fullName>
    </submittedName>
</protein>
<gene>
    <name evidence="3" type="ORF">JW592_07215</name>
</gene>
<feature type="region of interest" description="Disordered" evidence="1">
    <location>
        <begin position="1"/>
        <end position="25"/>
    </location>
</feature>
<feature type="compositionally biased region" description="Low complexity" evidence="1">
    <location>
        <begin position="90"/>
        <end position="100"/>
    </location>
</feature>
<proteinExistence type="predicted"/>
<evidence type="ECO:0000256" key="2">
    <source>
        <dbReference type="SAM" id="Phobius"/>
    </source>
</evidence>
<evidence type="ECO:0000313" key="4">
    <source>
        <dbReference type="Proteomes" id="UP001518976"/>
    </source>
</evidence>
<dbReference type="EMBL" id="JAFFZN010000004">
    <property type="protein sequence ID" value="MBO8185261.1"/>
    <property type="molecule type" value="Genomic_DNA"/>
</dbReference>
<feature type="transmembrane region" description="Helical" evidence="2">
    <location>
        <begin position="38"/>
        <end position="58"/>
    </location>
</feature>
<accession>A0ABS3WQ70</accession>
<keyword evidence="2" id="KW-1133">Transmembrane helix</keyword>
<comment type="caution">
    <text evidence="3">The sequence shown here is derived from an EMBL/GenBank/DDBJ whole genome shotgun (WGS) entry which is preliminary data.</text>
</comment>